<evidence type="ECO:0000313" key="13">
    <source>
        <dbReference type="EMBL" id="GHB23505.1"/>
    </source>
</evidence>
<dbReference type="Pfam" id="PF01636">
    <property type="entry name" value="APH"/>
    <property type="match status" value="1"/>
</dbReference>
<dbReference type="InterPro" id="IPR032882">
    <property type="entry name" value="SrkA/RdoA"/>
</dbReference>
<dbReference type="SUPFAM" id="SSF56112">
    <property type="entry name" value="Protein kinase-like (PK-like)"/>
    <property type="match status" value="1"/>
</dbReference>
<feature type="domain" description="Aminoglycoside phosphotransferase" evidence="12">
    <location>
        <begin position="37"/>
        <end position="267"/>
    </location>
</feature>
<accession>A0ABQ3E273</accession>
<sequence length="328" mass="38177">MSDASAHPFESLTPQRVVEAVESLGFWLPGEPFALNSYENRVYSLTDDDRRRWVVKFYRPERWRDEQILEEHAFLGELAANDIPVGAPWVSESGETLHHHGGFRFSLFANVVGQAPELDNPAHLFALGELIGRVHEVAARQPFRHRPHFDVDRMVCESRERVLQARWLNARQRDVYARVIEALLPLLRDHAWPASALQRVHGDCHLGNMLGRDEQFALVDFDDCAMAPAVQDLWMLLTAQSPEEWQMQLSEVIEGYESSLEFDRRQLGWIETLRTLRLIRHSAWLTSRWDDPAFPRAFPYVADSGYWDQHIRHLEQQRILLDSPRWLA</sequence>
<dbReference type="EC" id="2.7.11.1" evidence="11"/>
<dbReference type="InterPro" id="IPR002575">
    <property type="entry name" value="Aminoglycoside_PTrfase"/>
</dbReference>
<comment type="function">
    <text evidence="11">A protein kinase that phosphorylates Ser and Thr residues. Probably acts to suppress the effects of stress linked to accumulation of reactive oxygen species. Probably involved in the extracytoplasmic stress response.</text>
</comment>
<keyword evidence="9 11" id="KW-0460">Magnesium</keyword>
<keyword evidence="10 11" id="KW-0346">Stress response</keyword>
<comment type="catalytic activity">
    <reaction evidence="11">
        <text>L-seryl-[protein] + ATP = O-phospho-L-seryl-[protein] + ADP + H(+)</text>
        <dbReference type="Rhea" id="RHEA:17989"/>
        <dbReference type="Rhea" id="RHEA-COMP:9863"/>
        <dbReference type="Rhea" id="RHEA-COMP:11604"/>
        <dbReference type="ChEBI" id="CHEBI:15378"/>
        <dbReference type="ChEBI" id="CHEBI:29999"/>
        <dbReference type="ChEBI" id="CHEBI:30616"/>
        <dbReference type="ChEBI" id="CHEBI:83421"/>
        <dbReference type="ChEBI" id="CHEBI:456216"/>
        <dbReference type="EC" id="2.7.11.1"/>
    </reaction>
</comment>
<evidence type="ECO:0000256" key="4">
    <source>
        <dbReference type="ARBA" id="ARBA00022679"/>
    </source>
</evidence>
<organism evidence="13 14">
    <name type="scientific">Salinicola rhizosphaerae</name>
    <dbReference type="NCBI Taxonomy" id="1443141"/>
    <lineage>
        <taxon>Bacteria</taxon>
        <taxon>Pseudomonadati</taxon>
        <taxon>Pseudomonadota</taxon>
        <taxon>Gammaproteobacteria</taxon>
        <taxon>Oceanospirillales</taxon>
        <taxon>Halomonadaceae</taxon>
        <taxon>Salinicola</taxon>
    </lineage>
</organism>
<protein>
    <recommendedName>
        <fullName evidence="11">Stress response kinase A</fullName>
        <ecNumber evidence="11">2.7.11.1</ecNumber>
    </recommendedName>
    <alternativeName>
        <fullName evidence="11">Serine/threonine-protein kinase SrkA</fullName>
    </alternativeName>
</protein>
<evidence type="ECO:0000256" key="2">
    <source>
        <dbReference type="ARBA" id="ARBA00022527"/>
    </source>
</evidence>
<dbReference type="GO" id="GO:0016301">
    <property type="term" value="F:kinase activity"/>
    <property type="evidence" value="ECO:0007669"/>
    <property type="project" value="UniProtKB-KW"/>
</dbReference>
<dbReference type="Gene3D" id="1.20.1270.170">
    <property type="match status" value="1"/>
</dbReference>
<comment type="catalytic activity">
    <reaction evidence="11">
        <text>L-threonyl-[protein] + ATP = O-phospho-L-threonyl-[protein] + ADP + H(+)</text>
        <dbReference type="Rhea" id="RHEA:46608"/>
        <dbReference type="Rhea" id="RHEA-COMP:11060"/>
        <dbReference type="Rhea" id="RHEA-COMP:11605"/>
        <dbReference type="ChEBI" id="CHEBI:15378"/>
        <dbReference type="ChEBI" id="CHEBI:30013"/>
        <dbReference type="ChEBI" id="CHEBI:30616"/>
        <dbReference type="ChEBI" id="CHEBI:61977"/>
        <dbReference type="ChEBI" id="CHEBI:456216"/>
        <dbReference type="EC" id="2.7.11.1"/>
    </reaction>
</comment>
<proteinExistence type="inferred from homology"/>
<evidence type="ECO:0000259" key="12">
    <source>
        <dbReference type="Pfam" id="PF01636"/>
    </source>
</evidence>
<keyword evidence="7 11" id="KW-0418">Kinase</keyword>
<feature type="site" description="ATP" evidence="11">
    <location>
        <position position="37"/>
    </location>
</feature>
<evidence type="ECO:0000313" key="14">
    <source>
        <dbReference type="Proteomes" id="UP000646745"/>
    </source>
</evidence>
<keyword evidence="5 11" id="KW-0479">Metal-binding</keyword>
<evidence type="ECO:0000256" key="6">
    <source>
        <dbReference type="ARBA" id="ARBA00022741"/>
    </source>
</evidence>
<dbReference type="InterPro" id="IPR011009">
    <property type="entry name" value="Kinase-like_dom_sf"/>
</dbReference>
<keyword evidence="1 11" id="KW-0963">Cytoplasm</keyword>
<gene>
    <name evidence="11 13" type="primary">srkA</name>
    <name evidence="13" type="ORF">GCM10009038_22940</name>
</gene>
<keyword evidence="3 11" id="KW-0597">Phosphoprotein</keyword>
<dbReference type="EMBL" id="BMZI01000005">
    <property type="protein sequence ID" value="GHB23505.1"/>
    <property type="molecule type" value="Genomic_DNA"/>
</dbReference>
<dbReference type="Gene3D" id="1.10.510.10">
    <property type="entry name" value="Transferase(Phosphotransferase) domain 1"/>
    <property type="match status" value="1"/>
</dbReference>
<keyword evidence="2 11" id="KW-0723">Serine/threonine-protein kinase</keyword>
<evidence type="ECO:0000256" key="8">
    <source>
        <dbReference type="ARBA" id="ARBA00022840"/>
    </source>
</evidence>
<feature type="active site" description="Proton acceptor" evidence="11">
    <location>
        <position position="203"/>
    </location>
</feature>
<dbReference type="HAMAP" id="MF_01497">
    <property type="entry name" value="SrkA_kinase"/>
    <property type="match status" value="1"/>
</dbReference>
<feature type="binding site" evidence="11">
    <location>
        <position position="208"/>
    </location>
    <ligand>
        <name>Mg(2+)</name>
        <dbReference type="ChEBI" id="CHEBI:18420"/>
    </ligand>
</feature>
<dbReference type="RefSeq" id="WP_189444854.1">
    <property type="nucleotide sequence ID" value="NZ_BMZI01000005.1"/>
</dbReference>
<keyword evidence="4 11" id="KW-0808">Transferase</keyword>
<evidence type="ECO:0000256" key="5">
    <source>
        <dbReference type="ARBA" id="ARBA00022723"/>
    </source>
</evidence>
<evidence type="ECO:0000256" key="3">
    <source>
        <dbReference type="ARBA" id="ARBA00022553"/>
    </source>
</evidence>
<feature type="active site" evidence="11">
    <location>
        <position position="220"/>
    </location>
</feature>
<comment type="cofactor">
    <cofactor evidence="11">
        <name>Mg(2+)</name>
        <dbReference type="ChEBI" id="CHEBI:18420"/>
    </cofactor>
</comment>
<evidence type="ECO:0000256" key="7">
    <source>
        <dbReference type="ARBA" id="ARBA00022777"/>
    </source>
</evidence>
<comment type="caution">
    <text evidence="13">The sequence shown here is derived from an EMBL/GenBank/DDBJ whole genome shotgun (WGS) entry which is preliminary data.</text>
</comment>
<evidence type="ECO:0000256" key="1">
    <source>
        <dbReference type="ARBA" id="ARBA00022490"/>
    </source>
</evidence>
<dbReference type="NCBIfam" id="NF008738">
    <property type="entry name" value="PRK11768.1"/>
    <property type="match status" value="1"/>
</dbReference>
<keyword evidence="6 11" id="KW-0547">Nucleotide-binding</keyword>
<name>A0ABQ3E273_9GAMM</name>
<keyword evidence="8 11" id="KW-0067">ATP-binding</keyword>
<evidence type="ECO:0000256" key="11">
    <source>
        <dbReference type="HAMAP-Rule" id="MF_01497"/>
    </source>
</evidence>
<evidence type="ECO:0000256" key="10">
    <source>
        <dbReference type="ARBA" id="ARBA00023016"/>
    </source>
</evidence>
<evidence type="ECO:0000256" key="9">
    <source>
        <dbReference type="ARBA" id="ARBA00022842"/>
    </source>
</evidence>
<comment type="subunit">
    <text evidence="11">Monomer.</text>
</comment>
<dbReference type="PANTHER" id="PTHR39573:SF1">
    <property type="entry name" value="STRESS RESPONSE KINASE A"/>
    <property type="match status" value="1"/>
</dbReference>
<comment type="similarity">
    <text evidence="11">Belongs to the SrkA/RdoA protein kinase family.</text>
</comment>
<reference evidence="14" key="1">
    <citation type="journal article" date="2019" name="Int. J. Syst. Evol. Microbiol.">
        <title>The Global Catalogue of Microorganisms (GCM) 10K type strain sequencing project: providing services to taxonomists for standard genome sequencing and annotation.</title>
        <authorList>
            <consortium name="The Broad Institute Genomics Platform"/>
            <consortium name="The Broad Institute Genome Sequencing Center for Infectious Disease"/>
            <person name="Wu L."/>
            <person name="Ma J."/>
        </authorList>
    </citation>
    <scope>NUCLEOTIDE SEQUENCE [LARGE SCALE GENOMIC DNA]</scope>
    <source>
        <strain evidence="14">KCTC 32998</strain>
    </source>
</reference>
<keyword evidence="14" id="KW-1185">Reference proteome</keyword>
<comment type="subcellular location">
    <subcellularLocation>
        <location evidence="11">Cytoplasm</location>
    </subcellularLocation>
</comment>
<dbReference type="PANTHER" id="PTHR39573">
    <property type="entry name" value="STRESS RESPONSE KINASE A"/>
    <property type="match status" value="1"/>
</dbReference>
<dbReference type="Proteomes" id="UP000646745">
    <property type="component" value="Unassembled WGS sequence"/>
</dbReference>
<dbReference type="Gene3D" id="3.30.200.70">
    <property type="match status" value="1"/>
</dbReference>
<feature type="binding site" evidence="11">
    <location>
        <position position="220"/>
    </location>
    <ligand>
        <name>Mg(2+)</name>
        <dbReference type="ChEBI" id="CHEBI:18420"/>
    </ligand>
</feature>